<gene>
    <name evidence="11" type="ORF">ACLA_063550</name>
</gene>
<feature type="compositionally biased region" description="Acidic residues" evidence="8">
    <location>
        <begin position="495"/>
        <end position="505"/>
    </location>
</feature>
<evidence type="ECO:0000313" key="11">
    <source>
        <dbReference type="EMBL" id="EAW12387.1"/>
    </source>
</evidence>
<evidence type="ECO:0000256" key="3">
    <source>
        <dbReference type="ARBA" id="ARBA00022475"/>
    </source>
</evidence>
<feature type="transmembrane region" description="Helical" evidence="9">
    <location>
        <begin position="212"/>
        <end position="233"/>
    </location>
</feature>
<dbReference type="Pfam" id="PF07690">
    <property type="entry name" value="MFS_1"/>
    <property type="match status" value="1"/>
</dbReference>
<evidence type="ECO:0000256" key="1">
    <source>
        <dbReference type="ARBA" id="ARBA00004651"/>
    </source>
</evidence>
<dbReference type="PANTHER" id="PTHR43791">
    <property type="entry name" value="PERMEASE-RELATED"/>
    <property type="match status" value="1"/>
</dbReference>
<reference evidence="11 12" key="1">
    <citation type="journal article" date="2008" name="PLoS Genet.">
        <title>Genomic islands in the pathogenic filamentous fungus Aspergillus fumigatus.</title>
        <authorList>
            <person name="Fedorova N.D."/>
            <person name="Khaldi N."/>
            <person name="Joardar V.S."/>
            <person name="Maiti R."/>
            <person name="Amedeo P."/>
            <person name="Anderson M.J."/>
            <person name="Crabtree J."/>
            <person name="Silva J.C."/>
            <person name="Badger J.H."/>
            <person name="Albarraq A."/>
            <person name="Angiuoli S."/>
            <person name="Bussey H."/>
            <person name="Bowyer P."/>
            <person name="Cotty P.J."/>
            <person name="Dyer P.S."/>
            <person name="Egan A."/>
            <person name="Galens K."/>
            <person name="Fraser-Liggett C.M."/>
            <person name="Haas B.J."/>
            <person name="Inman J.M."/>
            <person name="Kent R."/>
            <person name="Lemieux S."/>
            <person name="Malavazi I."/>
            <person name="Orvis J."/>
            <person name="Roemer T."/>
            <person name="Ronning C.M."/>
            <person name="Sundaram J.P."/>
            <person name="Sutton G."/>
            <person name="Turner G."/>
            <person name="Venter J.C."/>
            <person name="White O.R."/>
            <person name="Whitty B.R."/>
            <person name="Youngman P."/>
            <person name="Wolfe K.H."/>
            <person name="Goldman G.H."/>
            <person name="Wortman J.R."/>
            <person name="Jiang B."/>
            <person name="Denning D.W."/>
            <person name="Nierman W.C."/>
        </authorList>
    </citation>
    <scope>NUCLEOTIDE SEQUENCE [LARGE SCALE GENOMIC DNA]</scope>
    <source>
        <strain evidence="12">ATCC 1007 / CBS 513.65 / DSM 816 / NCTC 3887 / NRRL 1</strain>
    </source>
</reference>
<dbReference type="KEGG" id="act:ACLA_063550"/>
<organism evidence="11 12">
    <name type="scientific">Aspergillus clavatus (strain ATCC 1007 / CBS 513.65 / DSM 816 / NCTC 3887 / NRRL 1 / QM 1276 / 107)</name>
    <dbReference type="NCBI Taxonomy" id="344612"/>
    <lineage>
        <taxon>Eukaryota</taxon>
        <taxon>Fungi</taxon>
        <taxon>Dikarya</taxon>
        <taxon>Ascomycota</taxon>
        <taxon>Pezizomycotina</taxon>
        <taxon>Eurotiomycetes</taxon>
        <taxon>Eurotiomycetidae</taxon>
        <taxon>Eurotiales</taxon>
        <taxon>Aspergillaceae</taxon>
        <taxon>Aspergillus</taxon>
        <taxon>Aspergillus subgen. Fumigati</taxon>
    </lineage>
</organism>
<dbReference type="HOGENOM" id="CLU_001265_4_2_1"/>
<dbReference type="GO" id="GO:0005886">
    <property type="term" value="C:plasma membrane"/>
    <property type="evidence" value="ECO:0007669"/>
    <property type="project" value="UniProtKB-SubCell"/>
</dbReference>
<dbReference type="RefSeq" id="XP_001273813.1">
    <property type="nucleotide sequence ID" value="XM_001273812.1"/>
</dbReference>
<comment type="subcellular location">
    <subcellularLocation>
        <location evidence="1">Cell membrane</location>
        <topology evidence="1">Multi-pass membrane protein</topology>
    </subcellularLocation>
</comment>
<dbReference type="FunFam" id="1.20.1250.20:FF:000386">
    <property type="entry name" value="MFS general substrate transporter"/>
    <property type="match status" value="1"/>
</dbReference>
<feature type="region of interest" description="Disordered" evidence="8">
    <location>
        <begin position="490"/>
        <end position="518"/>
    </location>
</feature>
<feature type="transmembrane region" description="Helical" evidence="9">
    <location>
        <begin position="427"/>
        <end position="449"/>
    </location>
</feature>
<feature type="domain" description="Major facilitator superfamily (MFS) profile" evidence="10">
    <location>
        <begin position="52"/>
        <end position="486"/>
    </location>
</feature>
<evidence type="ECO:0000256" key="9">
    <source>
        <dbReference type="SAM" id="Phobius"/>
    </source>
</evidence>
<dbReference type="Proteomes" id="UP000006701">
    <property type="component" value="Unassembled WGS sequence"/>
</dbReference>
<evidence type="ECO:0000313" key="12">
    <source>
        <dbReference type="Proteomes" id="UP000006701"/>
    </source>
</evidence>
<feature type="transmembrane region" description="Helical" evidence="9">
    <location>
        <begin position="179"/>
        <end position="200"/>
    </location>
</feature>
<name>A1CCY0_ASPCL</name>
<sequence>MAPAPATVDERAVGTAGEIAQKPKRKWVSYIWDTFDKSPEERRLLFKLDTAILTFASLGYLIKYLDQININNAFVSGMKEDLGLYGNELNYIQACWTVGYVIGEIPSNLLLTRIRPRYWIPAMELLWTVLTFASSRCDKAYQFYILRFFIGLAESTFYPGMQYIIGSWYRKDELAKRSCIFHTSSGIASMFSGYLMAGVYRLGGRGGFKGWQWLFIIDGVISLPVALSGFLILPDVPEISNPWYLTKEEVALAQKRMELEGRKKRGSFTKAKLKKVFSSWHIYMLTLLYVAFNNGAAGAQPIFQQWLKASTNPKYSIGQINSYPTTTGAVQVVTTLIYAWTSDSILGGRRWPPVIFGAVSTTQPPRAASLLTSQCVNIIAYVSLAIWDIPVGWHWACYIMAGAGFGLSGLLMAWAHEICSADNEERALVVGSMNEIAYVFQAWLPLVVWQQIDAPRYQKGFITVTILSVILIVSTLVTVRLDNNEKATRAKEMAEDGELGNEEGSETSSTDGREVSKV</sequence>
<dbReference type="Gene3D" id="1.20.1250.20">
    <property type="entry name" value="MFS general substrate transporter like domains"/>
    <property type="match status" value="2"/>
</dbReference>
<dbReference type="OMA" id="GFFFMPD"/>
<protein>
    <submittedName>
        <fullName evidence="11">Pantothenate transporter</fullName>
    </submittedName>
</protein>
<keyword evidence="4 9" id="KW-0812">Transmembrane</keyword>
<proteinExistence type="inferred from homology"/>
<evidence type="ECO:0000256" key="4">
    <source>
        <dbReference type="ARBA" id="ARBA00022692"/>
    </source>
</evidence>
<keyword evidence="6 9" id="KW-0472">Membrane</keyword>
<evidence type="ECO:0000256" key="6">
    <source>
        <dbReference type="ARBA" id="ARBA00023136"/>
    </source>
</evidence>
<feature type="transmembrane region" description="Helical" evidence="9">
    <location>
        <begin position="461"/>
        <end position="481"/>
    </location>
</feature>
<keyword evidence="5 9" id="KW-1133">Transmembrane helix</keyword>
<keyword evidence="2" id="KW-0813">Transport</keyword>
<dbReference type="EMBL" id="DS027050">
    <property type="protein sequence ID" value="EAW12387.1"/>
    <property type="molecule type" value="Genomic_DNA"/>
</dbReference>
<dbReference type="GeneID" id="4705904"/>
<feature type="transmembrane region" description="Helical" evidence="9">
    <location>
        <begin position="323"/>
        <end position="346"/>
    </location>
</feature>
<keyword evidence="12" id="KW-1185">Reference proteome</keyword>
<accession>A1CCY0</accession>
<dbReference type="VEuPathDB" id="FungiDB:ACLA_063550"/>
<evidence type="ECO:0000256" key="7">
    <source>
        <dbReference type="ARBA" id="ARBA00037968"/>
    </source>
</evidence>
<feature type="transmembrane region" description="Helical" evidence="9">
    <location>
        <begin position="141"/>
        <end position="158"/>
    </location>
</feature>
<feature type="transmembrane region" description="Helical" evidence="9">
    <location>
        <begin position="393"/>
        <end position="415"/>
    </location>
</feature>
<dbReference type="InterPro" id="IPR011701">
    <property type="entry name" value="MFS"/>
</dbReference>
<dbReference type="InterPro" id="IPR036259">
    <property type="entry name" value="MFS_trans_sf"/>
</dbReference>
<dbReference type="FunFam" id="1.20.1250.20:FF:000065">
    <property type="entry name" value="Putative MFS pantothenate transporter"/>
    <property type="match status" value="1"/>
</dbReference>
<evidence type="ECO:0000256" key="2">
    <source>
        <dbReference type="ARBA" id="ARBA00022448"/>
    </source>
</evidence>
<keyword evidence="3" id="KW-1003">Cell membrane</keyword>
<evidence type="ECO:0000256" key="8">
    <source>
        <dbReference type="SAM" id="MobiDB-lite"/>
    </source>
</evidence>
<evidence type="ECO:0000259" key="10">
    <source>
        <dbReference type="PROSITE" id="PS50850"/>
    </source>
</evidence>
<dbReference type="OrthoDB" id="3639251at2759"/>
<evidence type="ECO:0000256" key="5">
    <source>
        <dbReference type="ARBA" id="ARBA00022989"/>
    </source>
</evidence>
<dbReference type="PANTHER" id="PTHR43791:SF39">
    <property type="entry name" value="TRANSPORTER LIZ1_SEO1, PUTATIVE (AFU_ORTHOLOGUE AFUA_3G00980)-RELATED"/>
    <property type="match status" value="1"/>
</dbReference>
<dbReference type="SUPFAM" id="SSF103473">
    <property type="entry name" value="MFS general substrate transporter"/>
    <property type="match status" value="1"/>
</dbReference>
<feature type="transmembrane region" description="Helical" evidence="9">
    <location>
        <begin position="282"/>
        <end position="303"/>
    </location>
</feature>
<dbReference type="InterPro" id="IPR020846">
    <property type="entry name" value="MFS_dom"/>
</dbReference>
<dbReference type="PROSITE" id="PS50850">
    <property type="entry name" value="MFS"/>
    <property type="match status" value="1"/>
</dbReference>
<dbReference type="eggNOG" id="KOG2533">
    <property type="taxonomic scope" value="Eukaryota"/>
</dbReference>
<dbReference type="AlphaFoldDB" id="A1CCY0"/>
<dbReference type="GO" id="GO:0022857">
    <property type="term" value="F:transmembrane transporter activity"/>
    <property type="evidence" value="ECO:0007669"/>
    <property type="project" value="InterPro"/>
</dbReference>
<comment type="similarity">
    <text evidence="7">Belongs to the major facilitator superfamily. Allantoate permease family.</text>
</comment>